<organism evidence="1 2">
    <name type="scientific">Flammeovirga kamogawensis</name>
    <dbReference type="NCBI Taxonomy" id="373891"/>
    <lineage>
        <taxon>Bacteria</taxon>
        <taxon>Pseudomonadati</taxon>
        <taxon>Bacteroidota</taxon>
        <taxon>Cytophagia</taxon>
        <taxon>Cytophagales</taxon>
        <taxon>Flammeovirgaceae</taxon>
        <taxon>Flammeovirga</taxon>
    </lineage>
</organism>
<name>A0ABX8H1W0_9BACT</name>
<sequence length="167" mass="19440">MEVIRNIEDRDNLIQKILKEQKQVWLYNEIRSNDNVYGNKLAWVLTALCEIDNLWLSKYTSEIIEWLPVFKTQGIKRSMLRSIASLPLLNEKESEWIDYCFSLLVSQNTDVAVKVFALEILGSFCERYPELIGELRIAIEDGRPFYTAALNARVKKVFGRLSTKGIY</sequence>
<protein>
    <recommendedName>
        <fullName evidence="3">HEAT repeat domain-containing protein</fullName>
    </recommendedName>
</protein>
<dbReference type="SUPFAM" id="SSF48371">
    <property type="entry name" value="ARM repeat"/>
    <property type="match status" value="1"/>
</dbReference>
<gene>
    <name evidence="1" type="ORF">KM029_24120</name>
</gene>
<dbReference type="InterPro" id="IPR016024">
    <property type="entry name" value="ARM-type_fold"/>
</dbReference>
<evidence type="ECO:0000313" key="1">
    <source>
        <dbReference type="EMBL" id="QWG09693.1"/>
    </source>
</evidence>
<evidence type="ECO:0000313" key="2">
    <source>
        <dbReference type="Proteomes" id="UP000682802"/>
    </source>
</evidence>
<proteinExistence type="predicted"/>
<dbReference type="RefSeq" id="WP_144076361.1">
    <property type="nucleotide sequence ID" value="NZ_CP076129.1"/>
</dbReference>
<keyword evidence="2" id="KW-1185">Reference proteome</keyword>
<dbReference type="Proteomes" id="UP000682802">
    <property type="component" value="Chromosome 2"/>
</dbReference>
<accession>A0ABX8H1W0</accession>
<dbReference type="EMBL" id="CP076129">
    <property type="protein sequence ID" value="QWG09693.1"/>
    <property type="molecule type" value="Genomic_DNA"/>
</dbReference>
<evidence type="ECO:0008006" key="3">
    <source>
        <dbReference type="Google" id="ProtNLM"/>
    </source>
</evidence>
<reference evidence="1 2" key="1">
    <citation type="submission" date="2021-05" db="EMBL/GenBank/DDBJ databases">
        <title>Comparative genomic studies on the polysaccharide-degrading batcterial strains of the Flammeovirga genus.</title>
        <authorList>
            <person name="Zewei F."/>
            <person name="Zheng Z."/>
            <person name="Yu L."/>
            <person name="Ruyue G."/>
            <person name="Yanhong M."/>
            <person name="Yuanyuan C."/>
            <person name="Jingyan G."/>
            <person name="Wenjun H."/>
        </authorList>
    </citation>
    <scope>NUCLEOTIDE SEQUENCE [LARGE SCALE GENOMIC DNA]</scope>
    <source>
        <strain evidence="1 2">YS10</strain>
    </source>
</reference>